<dbReference type="AlphaFoldDB" id="A0AAW2YQS0"/>
<evidence type="ECO:0000313" key="3">
    <source>
        <dbReference type="Proteomes" id="UP001431209"/>
    </source>
</evidence>
<proteinExistence type="predicted"/>
<gene>
    <name evidence="2" type="ORF">AKO1_007425</name>
</gene>
<reference evidence="2 3" key="1">
    <citation type="submission" date="2024-03" db="EMBL/GenBank/DDBJ databases">
        <title>The Acrasis kona genome and developmental transcriptomes reveal deep origins of eukaryotic multicellular pathways.</title>
        <authorList>
            <person name="Sheikh S."/>
            <person name="Fu C.-J."/>
            <person name="Brown M.W."/>
            <person name="Baldauf S.L."/>
        </authorList>
    </citation>
    <scope>NUCLEOTIDE SEQUENCE [LARGE SCALE GENOMIC DNA]</scope>
    <source>
        <strain evidence="2 3">ATCC MYA-3509</strain>
    </source>
</reference>
<feature type="region of interest" description="Disordered" evidence="1">
    <location>
        <begin position="47"/>
        <end position="160"/>
    </location>
</feature>
<name>A0AAW2YQS0_9EUKA</name>
<organism evidence="2 3">
    <name type="scientific">Acrasis kona</name>
    <dbReference type="NCBI Taxonomy" id="1008807"/>
    <lineage>
        <taxon>Eukaryota</taxon>
        <taxon>Discoba</taxon>
        <taxon>Heterolobosea</taxon>
        <taxon>Tetramitia</taxon>
        <taxon>Eutetramitia</taxon>
        <taxon>Acrasidae</taxon>
        <taxon>Acrasis</taxon>
    </lineage>
</organism>
<evidence type="ECO:0000313" key="2">
    <source>
        <dbReference type="EMBL" id="KAL0479786.1"/>
    </source>
</evidence>
<sequence length="381" mass="43853">MSSNNNKPSNEDKIKLLMQTLTNQITSEAVNNNYFITHQNVNYPHFAQTRSSNTTNNSPWIRTTQPQPASVTNSQIPMFNNPPTQPVQSTLQYMEGYEQHEPTPPKPKDTKKRKTNRKKPKNKKRKVEETAEETVQEEAQVQSDDTPREDSPPSPRGDYESEVIESVLNNKELDTFSLRLFCKENSHLVGQLSPELSKRIEAILEEEEAEEACAPPPNNANSGYERSLSEDEINRLPDDLKASYLANEFDPHVFRDYVYTNNLLQPTKQDLDPLYGDFMTSLGSSYFEDKFSICIRISKKYNVSDDIKSLIFSQEDPARFAPPKDEEDDDDVVWVDEKQGHLEELDNTIVDLRTKILHYKASELVLDHVTKLFEKVYRSIK</sequence>
<feature type="compositionally biased region" description="Basic and acidic residues" evidence="1">
    <location>
        <begin position="97"/>
        <end position="108"/>
    </location>
</feature>
<feature type="compositionally biased region" description="Basic residues" evidence="1">
    <location>
        <begin position="109"/>
        <end position="125"/>
    </location>
</feature>
<keyword evidence="3" id="KW-1185">Reference proteome</keyword>
<comment type="caution">
    <text evidence="2">The sequence shown here is derived from an EMBL/GenBank/DDBJ whole genome shotgun (WGS) entry which is preliminary data.</text>
</comment>
<protein>
    <submittedName>
        <fullName evidence="2">Uncharacterized protein</fullName>
    </submittedName>
</protein>
<accession>A0AAW2YQS0</accession>
<dbReference type="Proteomes" id="UP001431209">
    <property type="component" value="Unassembled WGS sequence"/>
</dbReference>
<evidence type="ECO:0000256" key="1">
    <source>
        <dbReference type="SAM" id="MobiDB-lite"/>
    </source>
</evidence>
<dbReference type="EMBL" id="JAOPGA020000603">
    <property type="protein sequence ID" value="KAL0479786.1"/>
    <property type="molecule type" value="Genomic_DNA"/>
</dbReference>
<feature type="compositionally biased region" description="Polar residues" evidence="1">
    <location>
        <begin position="47"/>
        <end position="92"/>
    </location>
</feature>